<protein>
    <submittedName>
        <fullName evidence="4">Alcohol dehydrogenase</fullName>
    </submittedName>
</protein>
<dbReference type="AlphaFoldDB" id="A0A2I8ERH5"/>
<dbReference type="SUPFAM" id="SSF51735">
    <property type="entry name" value="NAD(P)-binding Rossmann-fold domains"/>
    <property type="match status" value="1"/>
</dbReference>
<dbReference type="Gene3D" id="3.40.50.720">
    <property type="entry name" value="NAD(P)-binding Rossmann-like Domain"/>
    <property type="match status" value="1"/>
</dbReference>
<dbReference type="Pfam" id="PF08240">
    <property type="entry name" value="ADH_N"/>
    <property type="match status" value="1"/>
</dbReference>
<dbReference type="InterPro" id="IPR020843">
    <property type="entry name" value="ER"/>
</dbReference>
<dbReference type="RefSeq" id="WP_042312707.1">
    <property type="nucleotide sequence ID" value="NZ_CP026112.1"/>
</dbReference>
<name>A0A2I8ERH5_9BURK</name>
<dbReference type="PANTHER" id="PTHR48106:SF18">
    <property type="entry name" value="QUINONE OXIDOREDUCTASE PIG3"/>
    <property type="match status" value="1"/>
</dbReference>
<gene>
    <name evidence="4" type="ORF">C2L65_19620</name>
</gene>
<feature type="domain" description="Enoyl reductase (ER)" evidence="3">
    <location>
        <begin position="10"/>
        <end position="326"/>
    </location>
</feature>
<evidence type="ECO:0000313" key="5">
    <source>
        <dbReference type="Proteomes" id="UP000243502"/>
    </source>
</evidence>
<evidence type="ECO:0000256" key="2">
    <source>
        <dbReference type="ARBA" id="ARBA00023002"/>
    </source>
</evidence>
<dbReference type="KEGG" id="pter:C2L65_19620"/>
<dbReference type="InterPro" id="IPR013154">
    <property type="entry name" value="ADH-like_N"/>
</dbReference>
<organism evidence="4 5">
    <name type="scientific">Paraburkholderia terrae</name>
    <dbReference type="NCBI Taxonomy" id="311230"/>
    <lineage>
        <taxon>Bacteria</taxon>
        <taxon>Pseudomonadati</taxon>
        <taxon>Pseudomonadota</taxon>
        <taxon>Betaproteobacteria</taxon>
        <taxon>Burkholderiales</taxon>
        <taxon>Burkholderiaceae</taxon>
        <taxon>Paraburkholderia</taxon>
    </lineage>
</organism>
<dbReference type="InterPro" id="IPR036291">
    <property type="entry name" value="NAD(P)-bd_dom_sf"/>
</dbReference>
<dbReference type="GO" id="GO:0016651">
    <property type="term" value="F:oxidoreductase activity, acting on NAD(P)H"/>
    <property type="evidence" value="ECO:0007669"/>
    <property type="project" value="TreeGrafter"/>
</dbReference>
<proteinExistence type="predicted"/>
<dbReference type="InterPro" id="IPR013149">
    <property type="entry name" value="ADH-like_C"/>
</dbReference>
<reference evidence="4 5" key="1">
    <citation type="submission" date="2018-01" db="EMBL/GenBank/DDBJ databases">
        <title>Species boundaries and ecological features among Paraburkholderia terrae DSMZ17804T, P. hospita DSMZ17164T and P. caribensis DSMZ13236T.</title>
        <authorList>
            <person name="Pratama A.A."/>
        </authorList>
    </citation>
    <scope>NUCLEOTIDE SEQUENCE [LARGE SCALE GENOMIC DNA]</scope>
    <source>
        <strain evidence="4 5">DSM 17804</strain>
    </source>
</reference>
<sequence length="328" mass="35012">MKAYVIERAGGPEVLELRDMPSVPPKFDEVRIRVRAFGINRAEAYLRAGKLGPIDAPRVPGIEAVGEILEDPSGAFRVGERVATAMGGLQFTRAGSYAEEITVLARNVVSLQGSALPWEELAALPQAYLTAWGALRKSLKIEAGQTLLVRGATSSVGLAAVTYAKASGARVLASTRSTEHAGRLYRAGADAVLIDDGAIAEQVLDAQRDGIDAALEIVGAATLRDTMKTVRPFGAITVIGMLGGPPVLDQFNLIADLPPAARLSFFPSQLFGTEAMPLTNTPLKSLALDVENRRIPSHLVQAFAFDELRDAHRLIESNRALGKIVVRL</sequence>
<dbReference type="EMBL" id="CP026112">
    <property type="protein sequence ID" value="AUT61901.1"/>
    <property type="molecule type" value="Genomic_DNA"/>
</dbReference>
<evidence type="ECO:0000259" key="3">
    <source>
        <dbReference type="SMART" id="SM00829"/>
    </source>
</evidence>
<dbReference type="Gene3D" id="3.90.180.10">
    <property type="entry name" value="Medium-chain alcohol dehydrogenases, catalytic domain"/>
    <property type="match status" value="1"/>
</dbReference>
<evidence type="ECO:0000256" key="1">
    <source>
        <dbReference type="ARBA" id="ARBA00022857"/>
    </source>
</evidence>
<dbReference type="InterPro" id="IPR011032">
    <property type="entry name" value="GroES-like_sf"/>
</dbReference>
<dbReference type="Pfam" id="PF00107">
    <property type="entry name" value="ADH_zinc_N"/>
    <property type="match status" value="1"/>
</dbReference>
<accession>A0A2I8ERH5</accession>
<keyword evidence="1" id="KW-0521">NADP</keyword>
<dbReference type="PANTHER" id="PTHR48106">
    <property type="entry name" value="QUINONE OXIDOREDUCTASE PIG3-RELATED"/>
    <property type="match status" value="1"/>
</dbReference>
<evidence type="ECO:0000313" key="4">
    <source>
        <dbReference type="EMBL" id="AUT61901.1"/>
    </source>
</evidence>
<dbReference type="OrthoDB" id="9780520at2"/>
<keyword evidence="2" id="KW-0560">Oxidoreductase</keyword>
<dbReference type="SUPFAM" id="SSF50129">
    <property type="entry name" value="GroES-like"/>
    <property type="match status" value="1"/>
</dbReference>
<dbReference type="SMART" id="SM00829">
    <property type="entry name" value="PKS_ER"/>
    <property type="match status" value="1"/>
</dbReference>
<dbReference type="GO" id="GO:0070402">
    <property type="term" value="F:NADPH binding"/>
    <property type="evidence" value="ECO:0007669"/>
    <property type="project" value="TreeGrafter"/>
</dbReference>
<dbReference type="Proteomes" id="UP000243502">
    <property type="component" value="Chromosome 2"/>
</dbReference>